<evidence type="ECO:0000256" key="6">
    <source>
        <dbReference type="NCBIfam" id="TIGR01227"/>
    </source>
</evidence>
<dbReference type="InterPro" id="IPR005923">
    <property type="entry name" value="HutG"/>
</dbReference>
<feature type="binding site" evidence="5">
    <location>
        <position position="169"/>
    </location>
    <ligand>
        <name>Mn(2+)</name>
        <dbReference type="ChEBI" id="CHEBI:29035"/>
        <label>2</label>
    </ligand>
</feature>
<name>A0A917HXR0_9FLAO</name>
<keyword evidence="10" id="KW-1185">Reference proteome</keyword>
<comment type="similarity">
    <text evidence="5 8">Belongs to the arginase family.</text>
</comment>
<dbReference type="PANTHER" id="PTHR11358:SF35">
    <property type="entry name" value="FORMIMIDOYLGLUTAMASE"/>
    <property type="match status" value="1"/>
</dbReference>
<feature type="binding site" evidence="5 7">
    <location>
        <position position="167"/>
    </location>
    <ligand>
        <name>Mn(2+)</name>
        <dbReference type="ChEBI" id="CHEBI:29035"/>
        <label>1</label>
    </ligand>
</feature>
<keyword evidence="1 5" id="KW-0479">Metal-binding</keyword>
<evidence type="ECO:0000256" key="5">
    <source>
        <dbReference type="HAMAP-Rule" id="MF_00737"/>
    </source>
</evidence>
<dbReference type="EC" id="3.5.3.8" evidence="5 6"/>
<reference evidence="9" key="2">
    <citation type="submission" date="2020-09" db="EMBL/GenBank/DDBJ databases">
        <authorList>
            <person name="Sun Q."/>
            <person name="Zhou Y."/>
        </authorList>
    </citation>
    <scope>NUCLEOTIDE SEQUENCE</scope>
    <source>
        <strain evidence="9">CGMCC 1.15763</strain>
    </source>
</reference>
<comment type="catalytic activity">
    <reaction evidence="5">
        <text>N-formimidoyl-L-glutamate + H2O = formamide + L-glutamate</text>
        <dbReference type="Rhea" id="RHEA:22492"/>
        <dbReference type="ChEBI" id="CHEBI:15377"/>
        <dbReference type="ChEBI" id="CHEBI:16397"/>
        <dbReference type="ChEBI" id="CHEBI:29985"/>
        <dbReference type="ChEBI" id="CHEBI:58928"/>
        <dbReference type="EC" id="3.5.3.8"/>
    </reaction>
</comment>
<accession>A0A917HXR0</accession>
<dbReference type="Proteomes" id="UP000633278">
    <property type="component" value="Unassembled WGS sequence"/>
</dbReference>
<organism evidence="9 10">
    <name type="scientific">Polaribacter pacificus</name>
    <dbReference type="NCBI Taxonomy" id="1775173"/>
    <lineage>
        <taxon>Bacteria</taxon>
        <taxon>Pseudomonadati</taxon>
        <taxon>Bacteroidota</taxon>
        <taxon>Flavobacteriia</taxon>
        <taxon>Flavobacteriales</taxon>
        <taxon>Flavobacteriaceae</taxon>
    </lineage>
</organism>
<evidence type="ECO:0000256" key="4">
    <source>
        <dbReference type="ARBA" id="ARBA00023211"/>
    </source>
</evidence>
<comment type="caution">
    <text evidence="9">The sequence shown here is derived from an EMBL/GenBank/DDBJ whole genome shotgun (WGS) entry which is preliminary data.</text>
</comment>
<feature type="binding site" evidence="5 7">
    <location>
        <position position="139"/>
    </location>
    <ligand>
        <name>Mn(2+)</name>
        <dbReference type="ChEBI" id="CHEBI:29035"/>
        <label>1</label>
    </ligand>
</feature>
<dbReference type="Gene3D" id="3.40.800.10">
    <property type="entry name" value="Ureohydrolase domain"/>
    <property type="match status" value="1"/>
</dbReference>
<evidence type="ECO:0000256" key="8">
    <source>
        <dbReference type="PROSITE-ProRule" id="PRU00742"/>
    </source>
</evidence>
<comment type="cofactor">
    <cofactor evidence="5 7">
        <name>Mn(2+)</name>
        <dbReference type="ChEBI" id="CHEBI:29035"/>
    </cofactor>
    <text evidence="5 7">Binds 2 manganese ions per subunit.</text>
</comment>
<evidence type="ECO:0000256" key="2">
    <source>
        <dbReference type="ARBA" id="ARBA00022801"/>
    </source>
</evidence>
<reference evidence="9" key="1">
    <citation type="journal article" date="2014" name="Int. J. Syst. Evol. Microbiol.">
        <title>Complete genome sequence of Corynebacterium casei LMG S-19264T (=DSM 44701T), isolated from a smear-ripened cheese.</title>
        <authorList>
            <consortium name="US DOE Joint Genome Institute (JGI-PGF)"/>
            <person name="Walter F."/>
            <person name="Albersmeier A."/>
            <person name="Kalinowski J."/>
            <person name="Ruckert C."/>
        </authorList>
    </citation>
    <scope>NUCLEOTIDE SEQUENCE</scope>
    <source>
        <strain evidence="9">CGMCC 1.15763</strain>
    </source>
</reference>
<dbReference type="AlphaFoldDB" id="A0A917HXR0"/>
<evidence type="ECO:0000313" key="9">
    <source>
        <dbReference type="EMBL" id="GGG96836.1"/>
    </source>
</evidence>
<keyword evidence="4 5" id="KW-0464">Manganese</keyword>
<dbReference type="RefSeq" id="WP_188598491.1">
    <property type="nucleotide sequence ID" value="NZ_BMJW01000001.1"/>
</dbReference>
<feature type="binding site" evidence="5 7">
    <location>
        <position position="171"/>
    </location>
    <ligand>
        <name>Mn(2+)</name>
        <dbReference type="ChEBI" id="CHEBI:29035"/>
        <label>1</label>
    </ligand>
</feature>
<protein>
    <recommendedName>
        <fullName evidence="5 6">Formimidoylglutamase</fullName>
        <ecNumber evidence="5 6">3.5.3.8</ecNumber>
    </recommendedName>
    <alternativeName>
        <fullName evidence="5">Formiminoglutamase</fullName>
    </alternativeName>
    <alternativeName>
        <fullName evidence="5">Formiminoglutamate hydrolase</fullName>
    </alternativeName>
</protein>
<dbReference type="PIRSF" id="PIRSF036979">
    <property type="entry name" value="Arginase"/>
    <property type="match status" value="1"/>
</dbReference>
<dbReference type="InterPro" id="IPR006035">
    <property type="entry name" value="Ureohydrolase"/>
</dbReference>
<dbReference type="PROSITE" id="PS51409">
    <property type="entry name" value="ARGINASE_2"/>
    <property type="match status" value="1"/>
</dbReference>
<dbReference type="Pfam" id="PF00491">
    <property type="entry name" value="Arginase"/>
    <property type="match status" value="1"/>
</dbReference>
<dbReference type="CDD" id="cd09988">
    <property type="entry name" value="Formimidoylglutamase"/>
    <property type="match status" value="1"/>
</dbReference>
<feature type="binding site" evidence="7">
    <location>
        <position position="263"/>
    </location>
    <ligand>
        <name>Mn(2+)</name>
        <dbReference type="ChEBI" id="CHEBI:29035"/>
        <label>1</label>
    </ligand>
</feature>
<dbReference type="EMBL" id="BMJW01000001">
    <property type="protein sequence ID" value="GGG96836.1"/>
    <property type="molecule type" value="Genomic_DNA"/>
</dbReference>
<feature type="binding site" evidence="5">
    <location>
        <position position="167"/>
    </location>
    <ligand>
        <name>Mn(2+)</name>
        <dbReference type="ChEBI" id="CHEBI:29035"/>
        <label>2</label>
    </ligand>
</feature>
<proteinExistence type="inferred from homology"/>
<dbReference type="SUPFAM" id="SSF52768">
    <property type="entry name" value="Arginase/deacetylase"/>
    <property type="match status" value="1"/>
</dbReference>
<evidence type="ECO:0000313" key="10">
    <source>
        <dbReference type="Proteomes" id="UP000633278"/>
    </source>
</evidence>
<comment type="function">
    <text evidence="5">Catalyzes the conversion of N-formimidoyl-L-glutamate to L-glutamate and formamide.</text>
</comment>
<dbReference type="GO" id="GO:0008783">
    <property type="term" value="F:agmatinase activity"/>
    <property type="evidence" value="ECO:0007669"/>
    <property type="project" value="TreeGrafter"/>
</dbReference>
<dbReference type="PANTHER" id="PTHR11358">
    <property type="entry name" value="ARGINASE/AGMATINASE"/>
    <property type="match status" value="1"/>
</dbReference>
<sequence length="338" mass="38094">MKKTFFDETPIRYLPAQSDYWTGRASNPDLENQYWHQEITLCDIDQINSNQAIDIGLLGYACDEGVRRNLGRVGASDGPKLLRDRLAKLPIHFEEKTVADFGDLCCVKNDMESCQLALKNSVRHLISKNVFPIIIGGGHDMAFGHFMGLREAVKNTDKSNIGILNFDAHFDLRNVDEKPNSGTPFNQIINKLAKTGETLDYFAIGIQRQSNTKELFDIAKNAEVGYAINYECESSSEELKSLQQKLKPFIDRNDHIYITIDMDGFSSAYAPGVSAPSPLGFTPYFVFKMLHFLFDTKKVISCDIAELNPKLDRDNLTANLAAKLVDFIVMKLNKKDTF</sequence>
<keyword evidence="2 5" id="KW-0378">Hydrolase</keyword>
<feature type="binding site" evidence="5">
    <location>
        <position position="263"/>
    </location>
    <ligand>
        <name>Mn(2+)</name>
        <dbReference type="ChEBI" id="CHEBI:29035"/>
        <label>2</label>
    </ligand>
</feature>
<keyword evidence="3 5" id="KW-0369">Histidine metabolism</keyword>
<dbReference type="HAMAP" id="MF_00737">
    <property type="entry name" value="Formimidoylglutam"/>
    <property type="match status" value="1"/>
</dbReference>
<feature type="binding site" evidence="7">
    <location>
        <position position="169"/>
    </location>
    <ligand>
        <name>Mn(2+)</name>
        <dbReference type="ChEBI" id="CHEBI:29035"/>
        <label>1</label>
    </ligand>
</feature>
<evidence type="ECO:0000256" key="7">
    <source>
        <dbReference type="PIRSR" id="PIRSR036979-1"/>
    </source>
</evidence>
<dbReference type="GO" id="GO:0030145">
    <property type="term" value="F:manganese ion binding"/>
    <property type="evidence" value="ECO:0007669"/>
    <property type="project" value="UniProtKB-UniRule"/>
</dbReference>
<comment type="pathway">
    <text evidence="5">Amino-acid degradation; L-histidine degradation into L-glutamate; L-glutamate from N-formimidoyl-L-glutamate (hydrolase route): step 1/1.</text>
</comment>
<dbReference type="NCBIfam" id="TIGR01227">
    <property type="entry name" value="hutG"/>
    <property type="match status" value="1"/>
</dbReference>
<evidence type="ECO:0000256" key="1">
    <source>
        <dbReference type="ARBA" id="ARBA00022723"/>
    </source>
</evidence>
<dbReference type="GO" id="GO:0050415">
    <property type="term" value="F:formimidoylglutamase activity"/>
    <property type="evidence" value="ECO:0007669"/>
    <property type="project" value="UniProtKB-UniRule"/>
</dbReference>
<gene>
    <name evidence="5 9" type="primary">hutG</name>
    <name evidence="9" type="ORF">GCM10011416_13400</name>
</gene>
<feature type="binding site" evidence="5 7">
    <location>
        <position position="261"/>
    </location>
    <ligand>
        <name>Mn(2+)</name>
        <dbReference type="ChEBI" id="CHEBI:29035"/>
        <label>1</label>
    </ligand>
</feature>
<dbReference type="GO" id="GO:0019556">
    <property type="term" value="P:L-histidine catabolic process to glutamate and formamide"/>
    <property type="evidence" value="ECO:0007669"/>
    <property type="project" value="UniProtKB-UniRule"/>
</dbReference>
<dbReference type="InterPro" id="IPR023696">
    <property type="entry name" value="Ureohydrolase_dom_sf"/>
</dbReference>
<evidence type="ECO:0000256" key="3">
    <source>
        <dbReference type="ARBA" id="ARBA00022808"/>
    </source>
</evidence>
<feature type="binding site" evidence="5">
    <location>
        <position position="261"/>
    </location>
    <ligand>
        <name>Mn(2+)</name>
        <dbReference type="ChEBI" id="CHEBI:29035"/>
        <label>2</label>
    </ligand>
</feature>
<dbReference type="GO" id="GO:0033389">
    <property type="term" value="P:putrescine biosynthetic process from arginine, via agmatine"/>
    <property type="evidence" value="ECO:0007669"/>
    <property type="project" value="TreeGrafter"/>
</dbReference>